<protein>
    <submittedName>
        <fullName evidence="1">Uncharacterized protein</fullName>
    </submittedName>
</protein>
<evidence type="ECO:0000313" key="2">
    <source>
        <dbReference type="Proteomes" id="UP000001784"/>
    </source>
</evidence>
<dbReference type="STRING" id="335543.Sfum_2501"/>
<keyword evidence="2" id="KW-1185">Reference proteome</keyword>
<proteinExistence type="predicted"/>
<dbReference type="EMBL" id="CP000478">
    <property type="protein sequence ID" value="ABK18180.1"/>
    <property type="molecule type" value="Genomic_DNA"/>
</dbReference>
<dbReference type="AlphaFoldDB" id="A0LL78"/>
<gene>
    <name evidence="1" type="ordered locus">Sfum_2501</name>
</gene>
<evidence type="ECO:0000313" key="1">
    <source>
        <dbReference type="EMBL" id="ABK18180.1"/>
    </source>
</evidence>
<reference evidence="1 2" key="1">
    <citation type="submission" date="2006-10" db="EMBL/GenBank/DDBJ databases">
        <title>Complete sequence of Syntrophobacter fumaroxidans MPOB.</title>
        <authorList>
            <consortium name="US DOE Joint Genome Institute"/>
            <person name="Copeland A."/>
            <person name="Lucas S."/>
            <person name="Lapidus A."/>
            <person name="Barry K."/>
            <person name="Detter J.C."/>
            <person name="Glavina del Rio T."/>
            <person name="Hammon N."/>
            <person name="Israni S."/>
            <person name="Pitluck S."/>
            <person name="Goltsman E.G."/>
            <person name="Martinez M."/>
            <person name="Schmutz J."/>
            <person name="Larimer F."/>
            <person name="Land M."/>
            <person name="Hauser L."/>
            <person name="Kyrpides N."/>
            <person name="Kim E."/>
            <person name="Boone D.R."/>
            <person name="Brockman F."/>
            <person name="Culley D."/>
            <person name="Ferry J."/>
            <person name="Gunsalus R."/>
            <person name="McInerney M.J."/>
            <person name="Morrison M."/>
            <person name="Plugge C."/>
            <person name="Rohlin L."/>
            <person name="Scholten J."/>
            <person name="Sieber J."/>
            <person name="Stams A.J.M."/>
            <person name="Worm P."/>
            <person name="Henstra A.M."/>
            <person name="Richardson P."/>
        </authorList>
    </citation>
    <scope>NUCLEOTIDE SEQUENCE [LARGE SCALE GENOMIC DNA]</scope>
    <source>
        <strain evidence="2">DSM 10017 / MPOB</strain>
    </source>
</reference>
<accession>A0LL78</accession>
<dbReference type="HOGENOM" id="CLU_1969431_0_0_7"/>
<dbReference type="Proteomes" id="UP000001784">
    <property type="component" value="Chromosome"/>
</dbReference>
<organism evidence="1 2">
    <name type="scientific">Syntrophobacter fumaroxidans (strain DSM 10017 / MPOB)</name>
    <dbReference type="NCBI Taxonomy" id="335543"/>
    <lineage>
        <taxon>Bacteria</taxon>
        <taxon>Pseudomonadati</taxon>
        <taxon>Thermodesulfobacteriota</taxon>
        <taxon>Syntrophobacteria</taxon>
        <taxon>Syntrophobacterales</taxon>
        <taxon>Syntrophobacteraceae</taxon>
        <taxon>Syntrophobacter</taxon>
    </lineage>
</organism>
<sequence length="127" mass="13965">MEVLYGTLTERASGCPIPEPVRCNPAKRPLHATEISLSEVGQIRSVSLRGLASRDRVVPDRREPAMNANELRQSFAEGLEALSDRQVFFLAMLLTSLNEAIRATVESGMAEIRAELAELRRTTGGSR</sequence>
<name>A0LL78_SYNFM</name>
<dbReference type="InParanoid" id="A0LL78"/>
<dbReference type="KEGG" id="sfu:Sfum_2501"/>